<dbReference type="OMA" id="SRCGHRY"/>
<evidence type="ECO:0000256" key="15">
    <source>
        <dbReference type="RuleBase" id="RU369077"/>
    </source>
</evidence>
<dbReference type="GeneTree" id="ENSGT00390000017489"/>
<dbReference type="Pfam" id="PF10161">
    <property type="entry name" value="DDDD"/>
    <property type="match status" value="1"/>
</dbReference>
<dbReference type="InterPro" id="IPR018782">
    <property type="entry name" value="MCU_reg"/>
</dbReference>
<evidence type="ECO:0000256" key="5">
    <source>
        <dbReference type="ARBA" id="ARBA00022568"/>
    </source>
</evidence>
<evidence type="ECO:0000256" key="11">
    <source>
        <dbReference type="ARBA" id="ARBA00023065"/>
    </source>
</evidence>
<dbReference type="GO" id="GO:0036444">
    <property type="term" value="P:calcium import into the mitochondrion"/>
    <property type="evidence" value="ECO:0007669"/>
    <property type="project" value="UniProtKB-UniRule"/>
</dbReference>
<evidence type="ECO:0000256" key="4">
    <source>
        <dbReference type="ARBA" id="ARBA00022448"/>
    </source>
</evidence>
<comment type="similarity">
    <text evidence="2 15">Belongs to the SMDT1/EMRE family.</text>
</comment>
<keyword evidence="12 15" id="KW-0496">Mitochondrion</keyword>
<evidence type="ECO:0000256" key="7">
    <source>
        <dbReference type="ARBA" id="ARBA00022792"/>
    </source>
</evidence>
<evidence type="ECO:0000256" key="8">
    <source>
        <dbReference type="ARBA" id="ARBA00022837"/>
    </source>
</evidence>
<keyword evidence="13" id="KW-0472">Membrane</keyword>
<keyword evidence="11 15" id="KW-0406">Ion transport</keyword>
<keyword evidence="9 15" id="KW-0809">Transit peptide</keyword>
<reference evidence="16" key="1">
    <citation type="submission" date="2023-09" db="UniProtKB">
        <authorList>
            <consortium name="Ensembl"/>
        </authorList>
    </citation>
    <scope>IDENTIFICATION</scope>
</reference>
<evidence type="ECO:0000256" key="10">
    <source>
        <dbReference type="ARBA" id="ARBA00022989"/>
    </source>
</evidence>
<keyword evidence="4 15" id="KW-0813">Transport</keyword>
<evidence type="ECO:0000256" key="6">
    <source>
        <dbReference type="ARBA" id="ARBA00022692"/>
    </source>
</evidence>
<evidence type="ECO:0000256" key="2">
    <source>
        <dbReference type="ARBA" id="ARBA00008958"/>
    </source>
</evidence>
<comment type="subunit">
    <text evidence="15">Component of the uniplex complex. Interacts (via the transmembrane region) with MCU (via the first transmembrane region); the interaction is direct.</text>
</comment>
<comment type="subcellular location">
    <subcellularLocation>
        <location evidence="1 15">Mitochondrion inner membrane</location>
        <topology evidence="1 15">Single-pass membrane protein</topology>
    </subcellularLocation>
</comment>
<evidence type="ECO:0000256" key="12">
    <source>
        <dbReference type="ARBA" id="ARBA00023128"/>
    </source>
</evidence>
<name>A0A8C0DDW7_BALMU</name>
<evidence type="ECO:0000256" key="14">
    <source>
        <dbReference type="ARBA" id="ARBA00031235"/>
    </source>
</evidence>
<dbReference type="PANTHER" id="PTHR33904:SF1">
    <property type="entry name" value="ESSENTIAL MCU REGULATOR, MITOCHONDRIAL"/>
    <property type="match status" value="1"/>
</dbReference>
<evidence type="ECO:0000256" key="1">
    <source>
        <dbReference type="ARBA" id="ARBA00004434"/>
    </source>
</evidence>
<proteinExistence type="inferred from homology"/>
<evidence type="ECO:0000256" key="9">
    <source>
        <dbReference type="ARBA" id="ARBA00022946"/>
    </source>
</evidence>
<dbReference type="Ensembl" id="ENSBMST00010020515.1">
    <property type="protein sequence ID" value="ENSBMSP00010018560.1"/>
    <property type="gene ID" value="ENSBMSG00010013481.1"/>
</dbReference>
<keyword evidence="10" id="KW-1133">Transmembrane helix</keyword>
<evidence type="ECO:0000256" key="3">
    <source>
        <dbReference type="ARBA" id="ARBA00022180"/>
    </source>
</evidence>
<dbReference type="GO" id="GO:0051560">
    <property type="term" value="P:mitochondrial calcium ion homeostasis"/>
    <property type="evidence" value="ECO:0007669"/>
    <property type="project" value="UniProtKB-UniRule"/>
</dbReference>
<protein>
    <recommendedName>
        <fullName evidence="3 15">Essential MCU regulator, mitochondrial</fullName>
    </recommendedName>
    <alternativeName>
        <fullName evidence="14 15">Single-pass membrane protein with aspartate-rich tail 1, mitochondrial</fullName>
    </alternativeName>
</protein>
<organism evidence="16">
    <name type="scientific">Balaenoptera musculus</name>
    <name type="common">Blue whale</name>
    <dbReference type="NCBI Taxonomy" id="9771"/>
    <lineage>
        <taxon>Eukaryota</taxon>
        <taxon>Metazoa</taxon>
        <taxon>Chordata</taxon>
        <taxon>Craniata</taxon>
        <taxon>Vertebrata</taxon>
        <taxon>Euteleostomi</taxon>
        <taxon>Mammalia</taxon>
        <taxon>Eutheria</taxon>
        <taxon>Laurasiatheria</taxon>
        <taxon>Artiodactyla</taxon>
        <taxon>Whippomorpha</taxon>
        <taxon>Cetacea</taxon>
        <taxon>Mysticeti</taxon>
        <taxon>Balaenopteridae</taxon>
        <taxon>Balaenoptera</taxon>
    </lineage>
</organism>
<accession>A0A8C0DDW7</accession>
<comment type="function">
    <text evidence="15">Essential regulatory subunit of the mitochondrial calcium uniporter complex (uniplex), a complex that mediates calcium uptake into mitochondria.</text>
</comment>
<keyword evidence="6" id="KW-0812">Transmembrane</keyword>
<sequence length="68" mass="7778">QLPLSSRCGHRYSQRHHFAQTGEMSFSLLRVFSIVIPFLSVGTLISKNFAALLEEHDIFVPEDEDEDD</sequence>
<keyword evidence="8 15" id="KW-0106">Calcium</keyword>
<keyword evidence="7 15" id="KW-0999">Mitochondrion inner membrane</keyword>
<keyword evidence="5 15" id="KW-0109">Calcium transport</keyword>
<evidence type="ECO:0000313" key="16">
    <source>
        <dbReference type="Ensembl" id="ENSBMSP00010018560.1"/>
    </source>
</evidence>
<dbReference type="PANTHER" id="PTHR33904">
    <property type="entry name" value="ESSENTIAL MCU REGULATOR, MITOCHONDRIAL"/>
    <property type="match status" value="1"/>
</dbReference>
<evidence type="ECO:0000256" key="13">
    <source>
        <dbReference type="ARBA" id="ARBA00023136"/>
    </source>
</evidence>
<dbReference type="AlphaFoldDB" id="A0A8C0DDW7"/>
<dbReference type="GO" id="GO:1990246">
    <property type="term" value="C:uniplex complex"/>
    <property type="evidence" value="ECO:0007669"/>
    <property type="project" value="UniProtKB-UniRule"/>
</dbReference>